<evidence type="ECO:0000256" key="1">
    <source>
        <dbReference type="SAM" id="SignalP"/>
    </source>
</evidence>
<organism evidence="2 3">
    <name type="scientific">Silvanigrella aquatica</name>
    <dbReference type="NCBI Taxonomy" id="1915309"/>
    <lineage>
        <taxon>Bacteria</taxon>
        <taxon>Pseudomonadati</taxon>
        <taxon>Bdellovibrionota</taxon>
        <taxon>Oligoflexia</taxon>
        <taxon>Silvanigrellales</taxon>
        <taxon>Silvanigrellaceae</taxon>
        <taxon>Silvanigrella</taxon>
    </lineage>
</organism>
<keyword evidence="1" id="KW-0732">Signal</keyword>
<dbReference type="AlphaFoldDB" id="A0A1L4D030"/>
<protein>
    <submittedName>
        <fullName evidence="2">Uncharacterized protein</fullName>
    </submittedName>
</protein>
<evidence type="ECO:0000313" key="2">
    <source>
        <dbReference type="EMBL" id="APJ03555.1"/>
    </source>
</evidence>
<name>A0A1L4D030_9BACT</name>
<dbReference type="OrthoDB" id="5308402at2"/>
<dbReference type="RefSeq" id="WP_148697294.1">
    <property type="nucleotide sequence ID" value="NZ_CP017834.1"/>
</dbReference>
<dbReference type="STRING" id="1915309.AXG55_06395"/>
<reference evidence="2 3" key="1">
    <citation type="submission" date="2016-10" db="EMBL/GenBank/DDBJ databases">
        <title>Silvanigrella aquatica sp. nov., isolated from a freshwater lake located in the Black Forest, Germany, description of Silvanigrellaceae fam. nov., Silvanigrellales ord. nov., reclassification of the order Bdellovibrionales in the class Oligoflexia, reclassification of the families Bacteriovoracaceae and Halobacteriovoraceae in the new order Bacteriovoracales ord. nov., and reclassification of the family Pseudobacteriovoracaceae in the order Oligoflexiales.</title>
        <authorList>
            <person name="Hahn M.W."/>
            <person name="Schmidt J."/>
            <person name="Koll U."/>
            <person name="Rohde M."/>
            <person name="Verbag S."/>
            <person name="Pitt A."/>
            <person name="Nakai R."/>
            <person name="Naganuma T."/>
            <person name="Lang E."/>
        </authorList>
    </citation>
    <scope>NUCLEOTIDE SEQUENCE [LARGE SCALE GENOMIC DNA]</scope>
    <source>
        <strain evidence="2 3">MWH-Nonnen-W8red</strain>
    </source>
</reference>
<feature type="signal peptide" evidence="1">
    <location>
        <begin position="1"/>
        <end position="19"/>
    </location>
</feature>
<dbReference type="EMBL" id="CP017834">
    <property type="protein sequence ID" value="APJ03555.1"/>
    <property type="molecule type" value="Genomic_DNA"/>
</dbReference>
<keyword evidence="3" id="KW-1185">Reference proteome</keyword>
<proteinExistence type="predicted"/>
<dbReference type="KEGG" id="saqi:AXG55_06395"/>
<sequence>MKLKHLVLMVSMFSSSVFAKSYNLNTVVNNTHLNKIIEKLIEKFNVGAVDPAYPIGLSGAFELNEENRLVGIQIEHASFRIYKLPFNIGPYSTDLSISANFNNGNCKKVESSTSKINSGSPTWLNSTVNSALNNKRNEVIDIIIDNSGLSLYCNRTAYQIYFY</sequence>
<gene>
    <name evidence="2" type="ORF">AXG55_06395</name>
</gene>
<accession>A0A1L4D030</accession>
<dbReference type="Proteomes" id="UP000184731">
    <property type="component" value="Chromosome"/>
</dbReference>
<feature type="chain" id="PRO_5012905292" evidence="1">
    <location>
        <begin position="20"/>
        <end position="163"/>
    </location>
</feature>
<evidence type="ECO:0000313" key="3">
    <source>
        <dbReference type="Proteomes" id="UP000184731"/>
    </source>
</evidence>